<protein>
    <recommendedName>
        <fullName evidence="2">4Fe-4S ferredoxin-type domain-containing protein</fullName>
    </recommendedName>
</protein>
<dbReference type="PANTHER" id="PTHR40447:SF1">
    <property type="entry name" value="ANAEROBIC SULFITE REDUCTASE SUBUNIT A"/>
    <property type="match status" value="1"/>
</dbReference>
<gene>
    <name evidence="1" type="ORF">S06H3_46955</name>
</gene>
<reference evidence="1" key="1">
    <citation type="journal article" date="2014" name="Front. Microbiol.">
        <title>High frequency of phylogenetically diverse reductive dehalogenase-homologous genes in deep subseafloor sedimentary metagenomes.</title>
        <authorList>
            <person name="Kawai M."/>
            <person name="Futagami T."/>
            <person name="Toyoda A."/>
            <person name="Takaki Y."/>
            <person name="Nishi S."/>
            <person name="Hori S."/>
            <person name="Arai W."/>
            <person name="Tsubouchi T."/>
            <person name="Morono Y."/>
            <person name="Uchiyama I."/>
            <person name="Ito T."/>
            <person name="Fujiyama A."/>
            <person name="Inagaki F."/>
            <person name="Takami H."/>
        </authorList>
    </citation>
    <scope>NUCLEOTIDE SEQUENCE</scope>
    <source>
        <strain evidence="1">Expedition CK06-06</strain>
    </source>
</reference>
<name>X1QNG1_9ZZZZ</name>
<comment type="caution">
    <text evidence="1">The sequence shown here is derived from an EMBL/GenBank/DDBJ whole genome shotgun (WGS) entry which is preliminary data.</text>
</comment>
<evidence type="ECO:0008006" key="2">
    <source>
        <dbReference type="Google" id="ProtNLM"/>
    </source>
</evidence>
<sequence length="226" mass="24673">MKQAVIRKEELANFLDALIGQYKVLAPVRSNGLVVFQEIHAGKEVCLDSVNSLTPPKKIFFPQSERMFAFSLDKGEVKVEEPLPEEKRVVFGIRPCDARSAVILDNVFDGETYKDAGYVDKREKTVVVALGCSRPGSTCFCTSLGGSPFSADGSDLLLVDTGEEYVAQVITEKGSKLLDEQNEYFGEAGEHSLKTVKDVIRAAEALMKPVVAVEGLKERLGLTPDA</sequence>
<proteinExistence type="predicted"/>
<dbReference type="AlphaFoldDB" id="X1QNG1"/>
<accession>X1QNG1</accession>
<dbReference type="EMBL" id="BARV01029449">
    <property type="protein sequence ID" value="GAI44809.1"/>
    <property type="molecule type" value="Genomic_DNA"/>
</dbReference>
<evidence type="ECO:0000313" key="1">
    <source>
        <dbReference type="EMBL" id="GAI44809.1"/>
    </source>
</evidence>
<dbReference type="PANTHER" id="PTHR40447">
    <property type="entry name" value="ANAEROBIC SULFITE REDUCTASE SUBUNIT A"/>
    <property type="match status" value="1"/>
</dbReference>
<organism evidence="1">
    <name type="scientific">marine sediment metagenome</name>
    <dbReference type="NCBI Taxonomy" id="412755"/>
    <lineage>
        <taxon>unclassified sequences</taxon>
        <taxon>metagenomes</taxon>
        <taxon>ecological metagenomes</taxon>
    </lineage>
</organism>